<evidence type="ECO:0000256" key="5">
    <source>
        <dbReference type="ARBA" id="ARBA00022692"/>
    </source>
</evidence>
<evidence type="ECO:0000256" key="2">
    <source>
        <dbReference type="ARBA" id="ARBA00022448"/>
    </source>
</evidence>
<dbReference type="EMBL" id="CP001340">
    <property type="protein sequence ID" value="ACL95946.1"/>
    <property type="molecule type" value="Genomic_DNA"/>
</dbReference>
<organism evidence="16 17">
    <name type="scientific">Caulobacter vibrioides (strain NA1000 / CB15N)</name>
    <name type="common">Caulobacter crescentus</name>
    <dbReference type="NCBI Taxonomy" id="565050"/>
    <lineage>
        <taxon>Bacteria</taxon>
        <taxon>Pseudomonadati</taxon>
        <taxon>Pseudomonadota</taxon>
        <taxon>Alphaproteobacteria</taxon>
        <taxon>Caulobacterales</taxon>
        <taxon>Caulobacteraceae</taxon>
        <taxon>Caulobacter</taxon>
    </lineage>
</organism>
<keyword evidence="4" id="KW-0410">Iron transport</keyword>
<dbReference type="RefSeq" id="YP_002517854.1">
    <property type="nucleotide sequence ID" value="NC_011916.1"/>
</dbReference>
<dbReference type="PhylomeDB" id="A0A0H3CAL8"/>
<evidence type="ECO:0000256" key="10">
    <source>
        <dbReference type="ARBA" id="ARBA00023237"/>
    </source>
</evidence>
<evidence type="ECO:0000313" key="16">
    <source>
        <dbReference type="EMBL" id="ACL95946.1"/>
    </source>
</evidence>
<evidence type="ECO:0000256" key="6">
    <source>
        <dbReference type="ARBA" id="ARBA00023004"/>
    </source>
</evidence>
<keyword evidence="7" id="KW-0406">Ion transport</keyword>
<dbReference type="OrthoDB" id="9760333at2"/>
<dbReference type="SMR" id="A0A0H3CAL8"/>
<dbReference type="HOGENOM" id="CLU_008287_15_0_5"/>
<keyword evidence="6" id="KW-0408">Iron</keyword>
<evidence type="ECO:0000256" key="7">
    <source>
        <dbReference type="ARBA" id="ARBA00023065"/>
    </source>
</evidence>
<comment type="similarity">
    <text evidence="11 12">Belongs to the TonB-dependent receptor family.</text>
</comment>
<dbReference type="Pfam" id="PF07715">
    <property type="entry name" value="Plug"/>
    <property type="match status" value="1"/>
</dbReference>
<evidence type="ECO:0000256" key="11">
    <source>
        <dbReference type="PROSITE-ProRule" id="PRU01360"/>
    </source>
</evidence>
<keyword evidence="9 11" id="KW-0472">Membrane</keyword>
<keyword evidence="16" id="KW-0675">Receptor</keyword>
<dbReference type="PANTHER" id="PTHR32552:SF81">
    <property type="entry name" value="TONB-DEPENDENT OUTER MEMBRANE RECEPTOR"/>
    <property type="match status" value="1"/>
</dbReference>
<keyword evidence="5 11" id="KW-0812">Transmembrane</keyword>
<dbReference type="InterPro" id="IPR000531">
    <property type="entry name" value="Beta-barrel_TonB"/>
</dbReference>
<dbReference type="InterPro" id="IPR036942">
    <property type="entry name" value="Beta-barrel_TonB_sf"/>
</dbReference>
<feature type="domain" description="TonB-dependent receptor-like beta-barrel" evidence="14">
    <location>
        <begin position="353"/>
        <end position="821"/>
    </location>
</feature>
<sequence length="857" mass="91834">MGRKLWLHKVMGAASLLALATAGAAHGQVVEELVVTAQKRVENVQDVPIAISAFSANALQERAVGNVAQLSNLAPNVTLDGGTPFSGSPSVLSAYVRGIGSDDFAFNIDPGVGIYVDGVYLARTVGANQDLLDVERIEILKGPQGTLFGRNTIGGAISIVTREPGDTFKFKGDVTTGSHKLMQARGSADLPLAEGLSSSITFGIKSRQGYVERIPYPDARARNTTSYTAFPSSGYDTASHEGGENSWNLRGKLKWKGELTKVVLSADYTREDGGGLANTLLATTEMVPGNFAGTSNLPGTAFDPTGTTGFLFAGLYNFCIGATPAQIAARNAQALCGVRGTQYSPGLRVASLAGVNVDADPTNDRLPFDSRFVSKDIDKSYATGNSFSNMVNWGVGGTVEHSLTDDVTVKSITAYRKLLWKSGTDADGSPLNIGQLSFNMKQWQISQELQLLGSALDKKLNYVLGGYYFKEKGSLHDYVTFDEGLLQVDGPNQLETKNYAAFGQVDWRPSELIGVTIGGRYTKEEKLFEGGQQDLNGFNYKLFGCSDANGNIRPNGAFPLAPISCQVGLSYPDPSNPVRVYAPGVNKQTFSNFSPKVGVQLHPADDLMTYVSWSKGYKTGGWTTRLTNPQLTAQPFGEEVATTWEAGFKSKLLDRRLQLNGSVFQTEYDGIQLNFQQGTSPTIRNAGDAKIKGVELEAVAVPLEGLTINASVGYLRARYTDVLAGVLAVSGPNVFQAGTFVGAPLPKTPEWKINLSPRYAFKLANGGSVTAIADWTYTSSIWNNAQRTYVLKRPAVQVVNASVAYADPDGAWSVTVGGTNLTDKRYLTTGNENIAAGAVFGTYSRPREAYVRLGVTF</sequence>
<dbReference type="GO" id="GO:0009279">
    <property type="term" value="C:cell outer membrane"/>
    <property type="evidence" value="ECO:0007669"/>
    <property type="project" value="UniProtKB-SubCell"/>
</dbReference>
<accession>A0A0H3CAL8</accession>
<dbReference type="InterPro" id="IPR039426">
    <property type="entry name" value="TonB-dep_rcpt-like"/>
</dbReference>
<name>A0A0H3CAL8_CAUVN</name>
<evidence type="ECO:0000259" key="14">
    <source>
        <dbReference type="Pfam" id="PF00593"/>
    </source>
</evidence>
<dbReference type="GeneID" id="7330633"/>
<keyword evidence="2 11" id="KW-0813">Transport</keyword>
<dbReference type="PROSITE" id="PS52016">
    <property type="entry name" value="TONB_DEPENDENT_REC_3"/>
    <property type="match status" value="1"/>
</dbReference>
<dbReference type="InterPro" id="IPR012910">
    <property type="entry name" value="Plug_dom"/>
</dbReference>
<dbReference type="Proteomes" id="UP000001364">
    <property type="component" value="Chromosome"/>
</dbReference>
<gene>
    <name evidence="16" type="ordered locus">CCNA_02481</name>
</gene>
<evidence type="ECO:0000256" key="4">
    <source>
        <dbReference type="ARBA" id="ARBA00022496"/>
    </source>
</evidence>
<keyword evidence="10 11" id="KW-0998">Cell outer membrane</keyword>
<evidence type="ECO:0000259" key="15">
    <source>
        <dbReference type="Pfam" id="PF07715"/>
    </source>
</evidence>
<evidence type="ECO:0000256" key="1">
    <source>
        <dbReference type="ARBA" id="ARBA00004571"/>
    </source>
</evidence>
<dbReference type="PANTHER" id="PTHR32552">
    <property type="entry name" value="FERRICHROME IRON RECEPTOR-RELATED"/>
    <property type="match status" value="1"/>
</dbReference>
<keyword evidence="13" id="KW-0732">Signal</keyword>
<proteinExistence type="inferred from homology"/>
<dbReference type="Pfam" id="PF00593">
    <property type="entry name" value="TonB_dep_Rec_b-barrel"/>
    <property type="match status" value="1"/>
</dbReference>
<evidence type="ECO:0000256" key="9">
    <source>
        <dbReference type="ARBA" id="ARBA00023136"/>
    </source>
</evidence>
<dbReference type="KEGG" id="ccs:CCNA_02481"/>
<keyword evidence="3 11" id="KW-1134">Transmembrane beta strand</keyword>
<evidence type="ECO:0000313" key="17">
    <source>
        <dbReference type="Proteomes" id="UP000001364"/>
    </source>
</evidence>
<dbReference type="AlphaFoldDB" id="A0A0H3CAL8"/>
<dbReference type="RefSeq" id="WP_010920256.1">
    <property type="nucleotide sequence ID" value="NC_011916.1"/>
</dbReference>
<keyword evidence="17" id="KW-1185">Reference proteome</keyword>
<protein>
    <submittedName>
        <fullName evidence="16">TonB-dependent receptor</fullName>
    </submittedName>
</protein>
<reference evidence="16 17" key="1">
    <citation type="journal article" date="2010" name="J. Bacteriol.">
        <title>The genetic basis of laboratory adaptation in Caulobacter crescentus.</title>
        <authorList>
            <person name="Marks M.E."/>
            <person name="Castro-Rojas C.M."/>
            <person name="Teiling C."/>
            <person name="Du L."/>
            <person name="Kapatral V."/>
            <person name="Walunas T.L."/>
            <person name="Crosson S."/>
        </authorList>
    </citation>
    <scope>NUCLEOTIDE SEQUENCE [LARGE SCALE GENOMIC DNA]</scope>
    <source>
        <strain evidence="17">NA1000 / CB15N</strain>
    </source>
</reference>
<feature type="domain" description="TonB-dependent receptor plug" evidence="15">
    <location>
        <begin position="44"/>
        <end position="156"/>
    </location>
</feature>
<dbReference type="Gene3D" id="2.40.170.20">
    <property type="entry name" value="TonB-dependent receptor, beta-barrel domain"/>
    <property type="match status" value="2"/>
</dbReference>
<feature type="signal peptide" evidence="13">
    <location>
        <begin position="1"/>
        <end position="27"/>
    </location>
</feature>
<feature type="chain" id="PRO_5002605903" evidence="13">
    <location>
        <begin position="28"/>
        <end position="857"/>
    </location>
</feature>
<evidence type="ECO:0000256" key="3">
    <source>
        <dbReference type="ARBA" id="ARBA00022452"/>
    </source>
</evidence>
<dbReference type="PATRIC" id="fig|565050.3.peg.2435"/>
<evidence type="ECO:0000256" key="8">
    <source>
        <dbReference type="ARBA" id="ARBA00023077"/>
    </source>
</evidence>
<keyword evidence="8 12" id="KW-0798">TonB box</keyword>
<dbReference type="GO" id="GO:0006826">
    <property type="term" value="P:iron ion transport"/>
    <property type="evidence" value="ECO:0007669"/>
    <property type="project" value="UniProtKB-KW"/>
</dbReference>
<dbReference type="SUPFAM" id="SSF56935">
    <property type="entry name" value="Porins"/>
    <property type="match status" value="1"/>
</dbReference>
<evidence type="ECO:0000256" key="13">
    <source>
        <dbReference type="SAM" id="SignalP"/>
    </source>
</evidence>
<comment type="subcellular location">
    <subcellularLocation>
        <location evidence="1 11">Cell outer membrane</location>
        <topology evidence="1 11">Multi-pass membrane protein</topology>
    </subcellularLocation>
</comment>
<evidence type="ECO:0000256" key="12">
    <source>
        <dbReference type="RuleBase" id="RU003357"/>
    </source>
</evidence>